<gene>
    <name evidence="1" type="ORF">SAMN04489750_1798</name>
</gene>
<reference evidence="2" key="1">
    <citation type="submission" date="2016-10" db="EMBL/GenBank/DDBJ databases">
        <authorList>
            <person name="Varghese N."/>
            <person name="Submissions S."/>
        </authorList>
    </citation>
    <scope>NUCLEOTIDE SEQUENCE [LARGE SCALE GENOMIC DNA]</scope>
    <source>
        <strain evidence="2">DSM 22951</strain>
    </source>
</reference>
<keyword evidence="2" id="KW-1185">Reference proteome</keyword>
<dbReference type="RefSeq" id="WP_109685095.1">
    <property type="nucleotide sequence ID" value="NZ_QGDN01000001.1"/>
</dbReference>
<dbReference type="EMBL" id="UESZ01000001">
    <property type="protein sequence ID" value="SSA34475.1"/>
    <property type="molecule type" value="Genomic_DNA"/>
</dbReference>
<accession>A0A2Y8ZRG2</accession>
<proteinExistence type="predicted"/>
<evidence type="ECO:0000313" key="1">
    <source>
        <dbReference type="EMBL" id="SSA34475.1"/>
    </source>
</evidence>
<organism evidence="1 2">
    <name type="scientific">Branchiibius hedensis</name>
    <dbReference type="NCBI Taxonomy" id="672460"/>
    <lineage>
        <taxon>Bacteria</taxon>
        <taxon>Bacillati</taxon>
        <taxon>Actinomycetota</taxon>
        <taxon>Actinomycetes</taxon>
        <taxon>Micrococcales</taxon>
        <taxon>Dermacoccaceae</taxon>
        <taxon>Branchiibius</taxon>
    </lineage>
</organism>
<dbReference type="Proteomes" id="UP000250028">
    <property type="component" value="Unassembled WGS sequence"/>
</dbReference>
<evidence type="ECO:0000313" key="2">
    <source>
        <dbReference type="Proteomes" id="UP000250028"/>
    </source>
</evidence>
<dbReference type="AlphaFoldDB" id="A0A2Y8ZRG2"/>
<sequence length="221" mass="23777">MSTVDASGAIHAADGKFAGHISSESTVTLASAPAVLGVPQNAEQMEVGDNLAADVLDTNLALQHFDFPERGALTREAHGASLRSIRHELSSRYPGSTAVVLEYDHDSRDWFPDRVLDGSGEPMVLDAGGNTYLDLVDAGELTDRLWNARVNLANYHPEGADRTGSVTLSFDQIDQDYPPRTPQEAAADLDSAIDAHLAELQRRTGELRSELATRRSNGEPA</sequence>
<name>A0A2Y8ZRG2_9MICO</name>
<protein>
    <submittedName>
        <fullName evidence="1">Uncharacterized protein</fullName>
    </submittedName>
</protein>